<gene>
    <name evidence="2" type="ORF">QQ020_33090</name>
</gene>
<dbReference type="EMBL" id="JAUJEB010000012">
    <property type="protein sequence ID" value="MDN5216954.1"/>
    <property type="molecule type" value="Genomic_DNA"/>
</dbReference>
<evidence type="ECO:0000256" key="1">
    <source>
        <dbReference type="SAM" id="MobiDB-lite"/>
    </source>
</evidence>
<dbReference type="RefSeq" id="WP_346762292.1">
    <property type="nucleotide sequence ID" value="NZ_JAUJEB010000012.1"/>
</dbReference>
<protein>
    <submittedName>
        <fullName evidence="2">Uncharacterized protein</fullName>
    </submittedName>
</protein>
<reference evidence="2" key="1">
    <citation type="submission" date="2023-06" db="EMBL/GenBank/DDBJ databases">
        <title>Genomic of Agaribacillus aureum.</title>
        <authorList>
            <person name="Wang G."/>
        </authorList>
    </citation>
    <scope>NUCLEOTIDE SEQUENCE</scope>
    <source>
        <strain evidence="2">BMA12</strain>
    </source>
</reference>
<name>A0ABT8LGN1_9BACT</name>
<organism evidence="2 3">
    <name type="scientific">Agaribacillus aureus</name>
    <dbReference type="NCBI Taxonomy" id="3051825"/>
    <lineage>
        <taxon>Bacteria</taxon>
        <taxon>Pseudomonadati</taxon>
        <taxon>Bacteroidota</taxon>
        <taxon>Cytophagia</taxon>
        <taxon>Cytophagales</taxon>
        <taxon>Splendidivirgaceae</taxon>
        <taxon>Agaribacillus</taxon>
    </lineage>
</organism>
<sequence length="49" mass="5446">MSATETRALHHKPPNWRRSSGPVPIVKDTDSEKGAATNVLKLLLVRFGY</sequence>
<comment type="caution">
    <text evidence="2">The sequence shown here is derived from an EMBL/GenBank/DDBJ whole genome shotgun (WGS) entry which is preliminary data.</text>
</comment>
<feature type="region of interest" description="Disordered" evidence="1">
    <location>
        <begin position="1"/>
        <end position="31"/>
    </location>
</feature>
<proteinExistence type="predicted"/>
<accession>A0ABT8LGN1</accession>
<evidence type="ECO:0000313" key="2">
    <source>
        <dbReference type="EMBL" id="MDN5216954.1"/>
    </source>
</evidence>
<evidence type="ECO:0000313" key="3">
    <source>
        <dbReference type="Proteomes" id="UP001172083"/>
    </source>
</evidence>
<keyword evidence="3" id="KW-1185">Reference proteome</keyword>
<dbReference type="Proteomes" id="UP001172083">
    <property type="component" value="Unassembled WGS sequence"/>
</dbReference>